<dbReference type="RefSeq" id="WP_106091679.1">
    <property type="nucleotide sequence ID" value="NZ_PVNL01000097.1"/>
</dbReference>
<gene>
    <name evidence="1" type="ORF">ENSA7_47610</name>
</gene>
<dbReference type="Gene3D" id="1.10.3540.10">
    <property type="entry name" value="uncharacterized protein from magnetospirillum magneticum domain"/>
    <property type="match status" value="1"/>
</dbReference>
<dbReference type="AlphaFoldDB" id="A0A2S9YJB3"/>
<organism evidence="1 2">
    <name type="scientific">Enhygromyxa salina</name>
    <dbReference type="NCBI Taxonomy" id="215803"/>
    <lineage>
        <taxon>Bacteria</taxon>
        <taxon>Pseudomonadati</taxon>
        <taxon>Myxococcota</taxon>
        <taxon>Polyangia</taxon>
        <taxon>Nannocystales</taxon>
        <taxon>Nannocystaceae</taxon>
        <taxon>Enhygromyxa</taxon>
    </lineage>
</organism>
<dbReference type="Proteomes" id="UP000238823">
    <property type="component" value="Unassembled WGS sequence"/>
</dbReference>
<sequence length="257" mass="29196">MPDRVPEAKEPHTQLLRVTLEVENSRGYWQRVTSPDSMTMDDEAERAFVEFWFGTKSMPRVRDLINAFRARFAAFPGALDALHAWADVDRVTRIAICHWHLQLCDPIYRRFTGEFLPERRASGRDTITRPLVLRWMNDLDVDARWSPATRAGFASKLLSAAHAAGLVATTRDPRALMLPRVPPAALGYLMYLLRGVEFEGSLHQNPYLRSVGLEGSVVDDKLRAVVGVSCRRVGDITDFSWDYESLTDWVRHTRAAA</sequence>
<dbReference type="InterPro" id="IPR023137">
    <property type="entry name" value="BrxA_sf"/>
</dbReference>
<name>A0A2S9YJB3_9BACT</name>
<comment type="caution">
    <text evidence="1">The sequence shown here is derived from an EMBL/GenBank/DDBJ whole genome shotgun (WGS) entry which is preliminary data.</text>
</comment>
<accession>A0A2S9YJB3</accession>
<evidence type="ECO:0000313" key="2">
    <source>
        <dbReference type="Proteomes" id="UP000238823"/>
    </source>
</evidence>
<evidence type="ECO:0008006" key="3">
    <source>
        <dbReference type="Google" id="ProtNLM"/>
    </source>
</evidence>
<dbReference type="EMBL" id="PVNL01000097">
    <property type="protein sequence ID" value="PRQ05132.1"/>
    <property type="molecule type" value="Genomic_DNA"/>
</dbReference>
<reference evidence="1 2" key="1">
    <citation type="submission" date="2018-03" db="EMBL/GenBank/DDBJ databases">
        <title>Draft Genome Sequences of the Obligatory Marine Myxobacteria Enhygromyxa salina SWB007.</title>
        <authorList>
            <person name="Poehlein A."/>
            <person name="Moghaddam J.A."/>
            <person name="Harms H."/>
            <person name="Alanjari M."/>
            <person name="Koenig G.M."/>
            <person name="Daniel R."/>
            <person name="Schaeberle T.F."/>
        </authorList>
    </citation>
    <scope>NUCLEOTIDE SEQUENCE [LARGE SCALE GENOMIC DNA]</scope>
    <source>
        <strain evidence="1 2">SWB007</strain>
    </source>
</reference>
<protein>
    <recommendedName>
        <fullName evidence="3">DUF1819 domain-containing protein</fullName>
    </recommendedName>
</protein>
<dbReference type="OrthoDB" id="572368at2"/>
<evidence type="ECO:0000313" key="1">
    <source>
        <dbReference type="EMBL" id="PRQ05132.1"/>
    </source>
</evidence>
<proteinExistence type="predicted"/>